<dbReference type="Proteomes" id="UP000050795">
    <property type="component" value="Unassembled WGS sequence"/>
</dbReference>
<proteinExistence type="predicted"/>
<sequence length="195" mass="23092">MTAVQPNQQHNTEQLLQWVRVLDPIIASNERRIIEMNNQKADMEGEANRLEDRLEAKARRRRKSITRFVNCLYNISEYFYEPEIYRGLSQTIREVQQSYGTYFYIPQSRDLWRESLIHGSQSGPSRSGQQPDLSECNSRLTVNRTEEINELTRRVINLCDFKHQRLIVYETRSIYENVKINIRGIYYSLTGTLLP</sequence>
<reference evidence="2" key="1">
    <citation type="submission" date="2022-06" db="EMBL/GenBank/DDBJ databases">
        <authorList>
            <person name="Berger JAMES D."/>
            <person name="Berger JAMES D."/>
        </authorList>
    </citation>
    <scope>NUCLEOTIDE SEQUENCE [LARGE SCALE GENOMIC DNA]</scope>
</reference>
<accession>A0AA85K6Z7</accession>
<dbReference type="AlphaFoldDB" id="A0AA85K6Z7"/>
<keyword evidence="1" id="KW-0175">Coiled coil</keyword>
<organism evidence="2 3">
    <name type="scientific">Trichobilharzia regenti</name>
    <name type="common">Nasal bird schistosome</name>
    <dbReference type="NCBI Taxonomy" id="157069"/>
    <lineage>
        <taxon>Eukaryota</taxon>
        <taxon>Metazoa</taxon>
        <taxon>Spiralia</taxon>
        <taxon>Lophotrochozoa</taxon>
        <taxon>Platyhelminthes</taxon>
        <taxon>Trematoda</taxon>
        <taxon>Digenea</taxon>
        <taxon>Strigeidida</taxon>
        <taxon>Schistosomatoidea</taxon>
        <taxon>Schistosomatidae</taxon>
        <taxon>Trichobilharzia</taxon>
    </lineage>
</organism>
<evidence type="ECO:0000256" key="1">
    <source>
        <dbReference type="SAM" id="Coils"/>
    </source>
</evidence>
<reference evidence="3" key="2">
    <citation type="submission" date="2023-11" db="UniProtKB">
        <authorList>
            <consortium name="WormBaseParasite"/>
        </authorList>
    </citation>
    <scope>IDENTIFICATION</scope>
</reference>
<keyword evidence="2" id="KW-1185">Reference proteome</keyword>
<evidence type="ECO:0000313" key="2">
    <source>
        <dbReference type="Proteomes" id="UP000050795"/>
    </source>
</evidence>
<name>A0AA85K6Z7_TRIRE</name>
<feature type="coiled-coil region" evidence="1">
    <location>
        <begin position="26"/>
        <end position="60"/>
    </location>
</feature>
<dbReference type="WBParaSite" id="TREG1_65970.1">
    <property type="protein sequence ID" value="TREG1_65970.1"/>
    <property type="gene ID" value="TREG1_65970"/>
</dbReference>
<evidence type="ECO:0000313" key="3">
    <source>
        <dbReference type="WBParaSite" id="TREG1_65970.1"/>
    </source>
</evidence>
<protein>
    <submittedName>
        <fullName evidence="3">Uncharacterized protein</fullName>
    </submittedName>
</protein>